<dbReference type="Proteomes" id="UP000440578">
    <property type="component" value="Unassembled WGS sequence"/>
</dbReference>
<keyword evidence="10 18" id="KW-0675">Receptor</keyword>
<keyword evidence="12" id="KW-1071">Ligand-gated ion channel</keyword>
<keyword evidence="11" id="KW-0325">Glycoprotein</keyword>
<feature type="domain" description="Ionotropic glutamate receptor L-glutamate and glycine-binding" evidence="17">
    <location>
        <begin position="38"/>
        <end position="99"/>
    </location>
</feature>
<dbReference type="GO" id="GO:0043226">
    <property type="term" value="C:organelle"/>
    <property type="evidence" value="ECO:0007669"/>
    <property type="project" value="UniProtKB-ARBA"/>
</dbReference>
<evidence type="ECO:0000256" key="1">
    <source>
        <dbReference type="ARBA" id="ARBA00004651"/>
    </source>
</evidence>
<dbReference type="InterPro" id="IPR019594">
    <property type="entry name" value="Glu/Gly-bd"/>
</dbReference>
<dbReference type="EMBL" id="VIIS01002120">
    <property type="protein sequence ID" value="KAF0288274.1"/>
    <property type="molecule type" value="Genomic_DNA"/>
</dbReference>
<keyword evidence="19" id="KW-1185">Reference proteome</keyword>
<dbReference type="Gene3D" id="3.40.190.10">
    <property type="entry name" value="Periplasmic binding protein-like II"/>
    <property type="match status" value="1"/>
</dbReference>
<evidence type="ECO:0000256" key="11">
    <source>
        <dbReference type="ARBA" id="ARBA00023180"/>
    </source>
</evidence>
<keyword evidence="8" id="KW-0406">Ion transport</keyword>
<evidence type="ECO:0000256" key="14">
    <source>
        <dbReference type="SAM" id="MobiDB-lite"/>
    </source>
</evidence>
<feature type="domain" description="Ionotropic glutamate receptor C-terminal" evidence="16">
    <location>
        <begin position="28"/>
        <end position="385"/>
    </location>
</feature>
<name>A0A6A4V9Q4_AMPAM</name>
<evidence type="ECO:0000256" key="13">
    <source>
        <dbReference type="ARBA" id="ARBA00023303"/>
    </source>
</evidence>
<keyword evidence="6 15" id="KW-1133">Transmembrane helix</keyword>
<reference evidence="18 19" key="1">
    <citation type="submission" date="2019-07" db="EMBL/GenBank/DDBJ databases">
        <title>Draft genome assembly of a fouling barnacle, Amphibalanus amphitrite (Darwin, 1854): The first reference genome for Thecostraca.</title>
        <authorList>
            <person name="Kim W."/>
        </authorList>
    </citation>
    <scope>NUCLEOTIDE SEQUENCE [LARGE SCALE GENOMIC DNA]</scope>
    <source>
        <strain evidence="18">SNU_AA5</strain>
        <tissue evidence="18">Soma without cirri and trophi</tissue>
    </source>
</reference>
<dbReference type="AlphaFoldDB" id="A0A6A4V9Q4"/>
<protein>
    <submittedName>
        <fullName evidence="18">Glutamate receptor ionotropic, kainate 3</fullName>
    </submittedName>
</protein>
<feature type="region of interest" description="Disordered" evidence="14">
    <location>
        <begin position="1"/>
        <end position="23"/>
    </location>
</feature>
<evidence type="ECO:0000313" key="18">
    <source>
        <dbReference type="EMBL" id="KAF0288274.1"/>
    </source>
</evidence>
<dbReference type="GO" id="GO:0015276">
    <property type="term" value="F:ligand-gated monoatomic ion channel activity"/>
    <property type="evidence" value="ECO:0007669"/>
    <property type="project" value="InterPro"/>
</dbReference>
<evidence type="ECO:0000313" key="19">
    <source>
        <dbReference type="Proteomes" id="UP000440578"/>
    </source>
</evidence>
<evidence type="ECO:0000256" key="10">
    <source>
        <dbReference type="ARBA" id="ARBA00023170"/>
    </source>
</evidence>
<organism evidence="18 19">
    <name type="scientific">Amphibalanus amphitrite</name>
    <name type="common">Striped barnacle</name>
    <name type="synonym">Balanus amphitrite</name>
    <dbReference type="NCBI Taxonomy" id="1232801"/>
    <lineage>
        <taxon>Eukaryota</taxon>
        <taxon>Metazoa</taxon>
        <taxon>Ecdysozoa</taxon>
        <taxon>Arthropoda</taxon>
        <taxon>Crustacea</taxon>
        <taxon>Multicrustacea</taxon>
        <taxon>Cirripedia</taxon>
        <taxon>Thoracica</taxon>
        <taxon>Thoracicalcarea</taxon>
        <taxon>Balanomorpha</taxon>
        <taxon>Balanoidea</taxon>
        <taxon>Balanidae</taxon>
        <taxon>Amphibalaninae</taxon>
        <taxon>Amphibalanus</taxon>
    </lineage>
</organism>
<keyword evidence="3" id="KW-0813">Transport</keyword>
<keyword evidence="4" id="KW-1003">Cell membrane</keyword>
<comment type="similarity">
    <text evidence="2">Belongs to the glutamate-gated ion channel (TC 1.A.10.1) family.</text>
</comment>
<dbReference type="GO" id="GO:0005886">
    <property type="term" value="C:plasma membrane"/>
    <property type="evidence" value="ECO:0007669"/>
    <property type="project" value="UniProtKB-SubCell"/>
</dbReference>
<feature type="transmembrane region" description="Helical" evidence="15">
    <location>
        <begin position="217"/>
        <end position="237"/>
    </location>
</feature>
<evidence type="ECO:0000259" key="17">
    <source>
        <dbReference type="SMART" id="SM00918"/>
    </source>
</evidence>
<gene>
    <name evidence="18" type="primary">Grik3_0</name>
    <name evidence="18" type="ORF">FJT64_013344</name>
</gene>
<evidence type="ECO:0000256" key="6">
    <source>
        <dbReference type="ARBA" id="ARBA00022989"/>
    </source>
</evidence>
<evidence type="ECO:0000256" key="7">
    <source>
        <dbReference type="ARBA" id="ARBA00023054"/>
    </source>
</evidence>
<dbReference type="PANTHER" id="PTHR42643">
    <property type="entry name" value="IONOTROPIC RECEPTOR 20A-RELATED"/>
    <property type="match status" value="1"/>
</dbReference>
<evidence type="ECO:0000256" key="15">
    <source>
        <dbReference type="SAM" id="Phobius"/>
    </source>
</evidence>
<evidence type="ECO:0000256" key="4">
    <source>
        <dbReference type="ARBA" id="ARBA00022475"/>
    </source>
</evidence>
<dbReference type="Gene3D" id="1.10.287.70">
    <property type="match status" value="1"/>
</dbReference>
<evidence type="ECO:0000256" key="9">
    <source>
        <dbReference type="ARBA" id="ARBA00023136"/>
    </source>
</evidence>
<evidence type="ECO:0000256" key="12">
    <source>
        <dbReference type="ARBA" id="ARBA00023286"/>
    </source>
</evidence>
<dbReference type="FunFam" id="3.40.190.10:FF:000078">
    <property type="entry name" value="glutamate receptor ionotropic, NMDA 3B"/>
    <property type="match status" value="1"/>
</dbReference>
<evidence type="ECO:0000256" key="2">
    <source>
        <dbReference type="ARBA" id="ARBA00008685"/>
    </source>
</evidence>
<accession>A0A6A4V9Q4</accession>
<dbReference type="SUPFAM" id="SSF53850">
    <property type="entry name" value="Periplasmic binding protein-like II"/>
    <property type="match status" value="1"/>
</dbReference>
<dbReference type="GO" id="GO:0050906">
    <property type="term" value="P:detection of stimulus involved in sensory perception"/>
    <property type="evidence" value="ECO:0007669"/>
    <property type="project" value="UniProtKB-ARBA"/>
</dbReference>
<sequence length="479" mass="53272">MTCPASLQCLGPAESPPPPSAAPEAMTTLRVLVGEDPPFTYHTTGLDGNVTSAGYAIDVLKVLAKEVGFRYQLEWMQGTQFGVQLENGSWTGMIRQLQDGGADLALSWFALNPSRLQVMDFLDEVPIRTYWNALFVRQTSRFQTESMLGALTKPLGVDVWLSLLATLLVVSLVLWLVLRASRSEPPESRRDYSPGACLLSIYGGFMMQGYVRTPASAAGRIVVISHWAMCIIVYATYTAQLASFLTATNVSPLLSSVDQVATQTQYPLVVDKTSASVEAMRLSSDAAYRALYRRIIHNDNVLDMSLMASQGRDVVPDDAVLYLDYDRLVYYLRERSCLYQPVVEVNYKHNPAYVGARRGLPQKPALNRALRKMTESGLLQRLWKRHFVSSFVCEQAAVAPSLGADQLQAILLVVPFGTAAALLWVLAECGWRRCQPRQIPWPPSPPAEDLGWHQYIDPSARAVIGRRRNAWHRANSKFD</sequence>
<evidence type="ECO:0000259" key="16">
    <source>
        <dbReference type="SMART" id="SM00079"/>
    </source>
</evidence>
<dbReference type="InterPro" id="IPR052192">
    <property type="entry name" value="Insect_Ionotropic_Sensory_Rcpt"/>
</dbReference>
<evidence type="ECO:0000256" key="3">
    <source>
        <dbReference type="ARBA" id="ARBA00022448"/>
    </source>
</evidence>
<dbReference type="OrthoDB" id="6366681at2759"/>
<evidence type="ECO:0000256" key="5">
    <source>
        <dbReference type="ARBA" id="ARBA00022692"/>
    </source>
</evidence>
<comment type="subcellular location">
    <subcellularLocation>
        <location evidence="1">Cell membrane</location>
        <topology evidence="1">Multi-pass membrane protein</topology>
    </subcellularLocation>
</comment>
<keyword evidence="7" id="KW-0175">Coiled coil</keyword>
<dbReference type="InterPro" id="IPR001320">
    <property type="entry name" value="Iontro_rcpt_C"/>
</dbReference>
<comment type="caution">
    <text evidence="18">The sequence shown here is derived from an EMBL/GenBank/DDBJ whole genome shotgun (WGS) entry which is preliminary data.</text>
</comment>
<evidence type="ECO:0000256" key="8">
    <source>
        <dbReference type="ARBA" id="ARBA00023065"/>
    </source>
</evidence>
<dbReference type="Pfam" id="PF00060">
    <property type="entry name" value="Lig_chan"/>
    <property type="match status" value="1"/>
</dbReference>
<keyword evidence="13" id="KW-0407">Ion channel</keyword>
<feature type="transmembrane region" description="Helical" evidence="15">
    <location>
        <begin position="159"/>
        <end position="180"/>
    </location>
</feature>
<keyword evidence="5 15" id="KW-0812">Transmembrane</keyword>
<dbReference type="SMART" id="SM00079">
    <property type="entry name" value="PBPe"/>
    <property type="match status" value="1"/>
</dbReference>
<dbReference type="Pfam" id="PF10613">
    <property type="entry name" value="Lig_chan-Glu_bd"/>
    <property type="match status" value="1"/>
</dbReference>
<dbReference type="SMART" id="SM00918">
    <property type="entry name" value="Lig_chan-Glu_bd"/>
    <property type="match status" value="1"/>
</dbReference>
<dbReference type="PANTHER" id="PTHR42643:SF30">
    <property type="entry name" value="IONOTROPIC RECEPTOR 40A-RELATED"/>
    <property type="match status" value="1"/>
</dbReference>
<proteinExistence type="inferred from homology"/>
<keyword evidence="9 15" id="KW-0472">Membrane</keyword>